<evidence type="ECO:0000313" key="2">
    <source>
        <dbReference type="Proteomes" id="UP001732700"/>
    </source>
</evidence>
<organism evidence="1 2">
    <name type="scientific">Avena sativa</name>
    <name type="common">Oat</name>
    <dbReference type="NCBI Taxonomy" id="4498"/>
    <lineage>
        <taxon>Eukaryota</taxon>
        <taxon>Viridiplantae</taxon>
        <taxon>Streptophyta</taxon>
        <taxon>Embryophyta</taxon>
        <taxon>Tracheophyta</taxon>
        <taxon>Spermatophyta</taxon>
        <taxon>Magnoliopsida</taxon>
        <taxon>Liliopsida</taxon>
        <taxon>Poales</taxon>
        <taxon>Poaceae</taxon>
        <taxon>BOP clade</taxon>
        <taxon>Pooideae</taxon>
        <taxon>Poodae</taxon>
        <taxon>Poeae</taxon>
        <taxon>Poeae Chloroplast Group 1 (Aveneae type)</taxon>
        <taxon>Aveninae</taxon>
        <taxon>Avena</taxon>
    </lineage>
</organism>
<sequence>MTVLGAVSICFGGLRQRRRRRPCRNQEGRRPVVAAATVRVARWVRRHWPRQPAPEAAKATEELAGPEERDWSALPDDLLLIAMASMEVLDVVQSGAVWRSAYAQFRRLRLPAKPNPPPCLLHTRAADGAAAIYSLSTGATFPCGAVGSGVFVAGSAHGWVFAVDEARAYPFLLNPLTGARAALPPLATLERIKGTSVDADGSVVYDVDHWCGTFAATAAMGVEPVTARRARSWMFRRVAISAAGVVLLVHMPYGEASYARPGDERWTSLSSAAPDLKRFFLHPISAAIHNKDNNLFYMACEGGIVLSVDLSGPAPVGRLVSYMVREIRPNYKYSYYLVFRGKDLLLVTRRLLLTRPREGEKDVSTTGVSIDKVCFSTPELHGNGIGDDYALFLGHNEPMCLPVKDYPMLRRNCAYLADDSEQHFLPITRQDVGIWDFGSSTMEKQFGGDLQPWMDEQPPIWITPSLY</sequence>
<proteinExistence type="predicted"/>
<dbReference type="Proteomes" id="UP001732700">
    <property type="component" value="Chromosome 2A"/>
</dbReference>
<protein>
    <submittedName>
        <fullName evidence="1">Uncharacterized protein</fullName>
    </submittedName>
</protein>
<dbReference type="EnsemblPlants" id="AVESA.00010b.r2.2AG0261670.1">
    <property type="protein sequence ID" value="AVESA.00010b.r2.2AG0261670.1.CDS.1"/>
    <property type="gene ID" value="AVESA.00010b.r2.2AG0261670"/>
</dbReference>
<keyword evidence="2" id="KW-1185">Reference proteome</keyword>
<name>A0ACD5UKG4_AVESA</name>
<evidence type="ECO:0000313" key="1">
    <source>
        <dbReference type="EnsemblPlants" id="AVESA.00010b.r2.2AG0261670.1.CDS.1"/>
    </source>
</evidence>
<reference evidence="1" key="2">
    <citation type="submission" date="2025-09" db="UniProtKB">
        <authorList>
            <consortium name="EnsemblPlants"/>
        </authorList>
    </citation>
    <scope>IDENTIFICATION</scope>
</reference>
<reference evidence="1" key="1">
    <citation type="submission" date="2021-05" db="EMBL/GenBank/DDBJ databases">
        <authorList>
            <person name="Scholz U."/>
            <person name="Mascher M."/>
            <person name="Fiebig A."/>
        </authorList>
    </citation>
    <scope>NUCLEOTIDE SEQUENCE [LARGE SCALE GENOMIC DNA]</scope>
</reference>
<accession>A0ACD5UKG4</accession>